<name>A0AAN8J1U3_TRICO</name>
<feature type="non-terminal residue" evidence="2">
    <location>
        <position position="72"/>
    </location>
</feature>
<evidence type="ECO:0000313" key="3">
    <source>
        <dbReference type="Proteomes" id="UP001331761"/>
    </source>
</evidence>
<comment type="caution">
    <text evidence="2">The sequence shown here is derived from an EMBL/GenBank/DDBJ whole genome shotgun (WGS) entry which is preliminary data.</text>
</comment>
<dbReference type="EMBL" id="WIXE01011444">
    <property type="protein sequence ID" value="KAK5976744.1"/>
    <property type="molecule type" value="Genomic_DNA"/>
</dbReference>
<sequence>MTSTRAVAVILIAASFAAVESGDPEQLTCEHGKGASSNPEKAKPGEICYIEVLSPCNVTSDATYGTMGMTAK</sequence>
<keyword evidence="1" id="KW-0732">Signal</keyword>
<feature type="signal peptide" evidence="1">
    <location>
        <begin position="1"/>
        <end position="21"/>
    </location>
</feature>
<reference evidence="2 3" key="1">
    <citation type="submission" date="2019-10" db="EMBL/GenBank/DDBJ databases">
        <title>Assembly and Annotation for the nematode Trichostrongylus colubriformis.</title>
        <authorList>
            <person name="Martin J."/>
        </authorList>
    </citation>
    <scope>NUCLEOTIDE SEQUENCE [LARGE SCALE GENOMIC DNA]</scope>
    <source>
        <strain evidence="2">G859</strain>
        <tissue evidence="2">Whole worm</tissue>
    </source>
</reference>
<gene>
    <name evidence="2" type="ORF">GCK32_019549</name>
</gene>
<proteinExistence type="predicted"/>
<dbReference type="Proteomes" id="UP001331761">
    <property type="component" value="Unassembled WGS sequence"/>
</dbReference>
<evidence type="ECO:0000313" key="2">
    <source>
        <dbReference type="EMBL" id="KAK5976744.1"/>
    </source>
</evidence>
<dbReference type="AlphaFoldDB" id="A0AAN8J1U3"/>
<keyword evidence="3" id="KW-1185">Reference proteome</keyword>
<evidence type="ECO:0000256" key="1">
    <source>
        <dbReference type="SAM" id="SignalP"/>
    </source>
</evidence>
<organism evidence="2 3">
    <name type="scientific">Trichostrongylus colubriformis</name>
    <name type="common">Black scour worm</name>
    <dbReference type="NCBI Taxonomy" id="6319"/>
    <lineage>
        <taxon>Eukaryota</taxon>
        <taxon>Metazoa</taxon>
        <taxon>Ecdysozoa</taxon>
        <taxon>Nematoda</taxon>
        <taxon>Chromadorea</taxon>
        <taxon>Rhabditida</taxon>
        <taxon>Rhabditina</taxon>
        <taxon>Rhabditomorpha</taxon>
        <taxon>Strongyloidea</taxon>
        <taxon>Trichostrongylidae</taxon>
        <taxon>Trichostrongylus</taxon>
    </lineage>
</organism>
<accession>A0AAN8J1U3</accession>
<feature type="chain" id="PRO_5042939958" evidence="1">
    <location>
        <begin position="22"/>
        <end position="72"/>
    </location>
</feature>
<protein>
    <submittedName>
        <fullName evidence="2">Uncharacterized protein</fullName>
    </submittedName>
</protein>